<feature type="chain" id="PRO_5022868401" evidence="2">
    <location>
        <begin position="29"/>
        <end position="885"/>
    </location>
</feature>
<dbReference type="RefSeq" id="WP_149885983.1">
    <property type="nucleotide sequence ID" value="NZ_VVXJ01000017.1"/>
</dbReference>
<dbReference type="Proteomes" id="UP000322658">
    <property type="component" value="Unassembled WGS sequence"/>
</dbReference>
<dbReference type="PANTHER" id="PTHR38478:SF1">
    <property type="entry name" value="ZINC DEPENDENT METALLOPROTEASE DOMAIN LIPOPROTEIN"/>
    <property type="match status" value="1"/>
</dbReference>
<evidence type="ECO:0000259" key="4">
    <source>
        <dbReference type="Pfam" id="PF17148"/>
    </source>
</evidence>
<feature type="domain" description="DUF5118" evidence="5">
    <location>
        <begin position="58"/>
        <end position="108"/>
    </location>
</feature>
<accession>A0A5B3GP91</accession>
<sequence length="885" mass="96628">MMKLFKIAFLPLLAGILLLPAASRPVRAAGSAAVGAGAGDRKRDKKKKQEADTAAKATPYEKLFKDKRVETVRGGGLTLHLTADKLYLELPDSLLGRGLMITTTIEWTGDPGDGLAHQQPVPPYMVEFGRGKSDTLLCMREFAPVVIVDGSPAMREAVGRSNIGPIVASYAVKARTPDGKSSVVDVTALFVGDVKRLRPIDPEGGNTYGGWMTAKADYKKDRSMLTGVTGGKGCVSVVGELSYGTTVSFLGLLDLWKDKPQSIVARRTLRVLGDPERRMRLCDQRLGLAAKTFKRFSDREQEAKTDYYVCRRSILDSAGKVRPVVFYVDTAFDASAYAAVERGLLLWNDAFAKIGCKDVVRVEPFPADPAFNDNSLYNNCVRRTGTSNSELYTASWVDPRSGEILGTDIFVPFNFTAAIQKKLLLTLSAADPEARTTQPSARQIADALTAMVARRAASAFGVMPNYAASSAYPTDSLRSPSFTRENGLAASITDDVFYNIVAQPGDRERGVKLVADALGPYDYLAVEWLYKPVPGAVTPHDEVPELRRLLASKEGDPRCFFAQYASGTYDPRVGAGDLGDDLFRSVALQSANLKYVAEHGDGWLSGRDGDYKFREELLTEMVLRVNSLALQLMRYIGGVYMNPVYEGTARPACTAVPREVQRRALREALALTADLGWIDRQGVSKNVYNRVQACEYLQRRIARTLLEKLGTLGLAASKADDPYTADLMAKDLVAWFEERLRSREPLTDHVRNLQQSLLKSTVAAANVKDKPSSGSGSAFALFDGSGSLSDGGDLFPATDAGALPDMPAERRADDFTPLGAGEVQGAAYGYRTPRVIPAFREHLFYGLLLDMKAMYRRGAASAPLADTRSFCRYMADRIDRELAVE</sequence>
<dbReference type="PANTHER" id="PTHR38478">
    <property type="entry name" value="PEPTIDASE M1A AND M12B"/>
    <property type="match status" value="1"/>
</dbReference>
<dbReference type="InterPro" id="IPR032534">
    <property type="entry name" value="EcxA_zinc-bd"/>
</dbReference>
<evidence type="ECO:0000256" key="1">
    <source>
        <dbReference type="SAM" id="MobiDB-lite"/>
    </source>
</evidence>
<evidence type="ECO:0000313" key="6">
    <source>
        <dbReference type="EMBL" id="KAA2375351.1"/>
    </source>
</evidence>
<reference evidence="6 7" key="1">
    <citation type="journal article" date="2019" name="Nat. Med.">
        <title>A library of human gut bacterial isolates paired with longitudinal multiomics data enables mechanistic microbiome research.</title>
        <authorList>
            <person name="Poyet M."/>
            <person name="Groussin M."/>
            <person name="Gibbons S.M."/>
            <person name="Avila-Pacheco J."/>
            <person name="Jiang X."/>
            <person name="Kearney S.M."/>
            <person name="Perrotta A.R."/>
            <person name="Berdy B."/>
            <person name="Zhao S."/>
            <person name="Lieberman T.D."/>
            <person name="Swanson P.K."/>
            <person name="Smith M."/>
            <person name="Roesemann S."/>
            <person name="Alexander J.E."/>
            <person name="Rich S.A."/>
            <person name="Livny J."/>
            <person name="Vlamakis H."/>
            <person name="Clish C."/>
            <person name="Bullock K."/>
            <person name="Deik A."/>
            <person name="Scott J."/>
            <person name="Pierce K.A."/>
            <person name="Xavier R.J."/>
            <person name="Alm E.J."/>
        </authorList>
    </citation>
    <scope>NUCLEOTIDE SEQUENCE [LARGE SCALE GENOMIC DNA]</scope>
    <source>
        <strain evidence="6 7">BIOML-A1</strain>
    </source>
</reference>
<keyword evidence="2" id="KW-0732">Signal</keyword>
<feature type="region of interest" description="Disordered" evidence="1">
    <location>
        <begin position="32"/>
        <end position="54"/>
    </location>
</feature>
<dbReference type="EMBL" id="VVXJ01000017">
    <property type="protein sequence ID" value="KAA2375351.1"/>
    <property type="molecule type" value="Genomic_DNA"/>
</dbReference>
<gene>
    <name evidence="6" type="ORF">F2Y07_08925</name>
</gene>
<feature type="signal peptide" evidence="2">
    <location>
        <begin position="1"/>
        <end position="28"/>
    </location>
</feature>
<dbReference type="InterPro" id="IPR033413">
    <property type="entry name" value="DUF5117"/>
</dbReference>
<dbReference type="AlphaFoldDB" id="A0A5B3GP91"/>
<protein>
    <submittedName>
        <fullName evidence="6">DUF5117 domain-containing protein</fullName>
    </submittedName>
</protein>
<name>A0A5B3GP91_9BACT</name>
<dbReference type="Pfam" id="PF17148">
    <property type="entry name" value="DUF5117"/>
    <property type="match status" value="1"/>
</dbReference>
<evidence type="ECO:0000259" key="3">
    <source>
        <dbReference type="Pfam" id="PF16313"/>
    </source>
</evidence>
<feature type="compositionally biased region" description="Basic and acidic residues" evidence="1">
    <location>
        <begin position="39"/>
        <end position="53"/>
    </location>
</feature>
<dbReference type="Pfam" id="PF16313">
    <property type="entry name" value="DUF4953"/>
    <property type="match status" value="1"/>
</dbReference>
<evidence type="ECO:0000313" key="7">
    <source>
        <dbReference type="Proteomes" id="UP000322658"/>
    </source>
</evidence>
<dbReference type="InterPro" id="IPR033428">
    <property type="entry name" value="DUF5118"/>
</dbReference>
<feature type="domain" description="DUF5117" evidence="4">
    <location>
        <begin position="125"/>
        <end position="311"/>
    </location>
</feature>
<evidence type="ECO:0000259" key="5">
    <source>
        <dbReference type="Pfam" id="PF17162"/>
    </source>
</evidence>
<feature type="domain" description="EcxA zinc-binding" evidence="3">
    <location>
        <begin position="452"/>
        <end position="733"/>
    </location>
</feature>
<evidence type="ECO:0000256" key="2">
    <source>
        <dbReference type="SAM" id="SignalP"/>
    </source>
</evidence>
<comment type="caution">
    <text evidence="6">The sequence shown here is derived from an EMBL/GenBank/DDBJ whole genome shotgun (WGS) entry which is preliminary data.</text>
</comment>
<organism evidence="6 7">
    <name type="scientific">Alistipes shahii</name>
    <dbReference type="NCBI Taxonomy" id="328814"/>
    <lineage>
        <taxon>Bacteria</taxon>
        <taxon>Pseudomonadati</taxon>
        <taxon>Bacteroidota</taxon>
        <taxon>Bacteroidia</taxon>
        <taxon>Bacteroidales</taxon>
        <taxon>Rikenellaceae</taxon>
        <taxon>Alistipes</taxon>
    </lineage>
</organism>
<proteinExistence type="predicted"/>
<dbReference type="Pfam" id="PF17162">
    <property type="entry name" value="DUF5118"/>
    <property type="match status" value="1"/>
</dbReference>